<feature type="compositionally biased region" description="Acidic residues" evidence="1">
    <location>
        <begin position="201"/>
        <end position="210"/>
    </location>
</feature>
<feature type="region of interest" description="Disordered" evidence="1">
    <location>
        <begin position="195"/>
        <end position="254"/>
    </location>
</feature>
<accession>C5L421</accession>
<organism evidence="3">
    <name type="scientific">Perkinsus marinus (strain ATCC 50983 / TXsc)</name>
    <dbReference type="NCBI Taxonomy" id="423536"/>
    <lineage>
        <taxon>Eukaryota</taxon>
        <taxon>Sar</taxon>
        <taxon>Alveolata</taxon>
        <taxon>Perkinsozoa</taxon>
        <taxon>Perkinsea</taxon>
        <taxon>Perkinsida</taxon>
        <taxon>Perkinsidae</taxon>
        <taxon>Perkinsus</taxon>
    </lineage>
</organism>
<dbReference type="GeneID" id="9041887"/>
<evidence type="ECO:0000256" key="1">
    <source>
        <dbReference type="SAM" id="MobiDB-lite"/>
    </source>
</evidence>
<feature type="compositionally biased region" description="Basic and acidic residues" evidence="1">
    <location>
        <begin position="225"/>
        <end position="239"/>
    </location>
</feature>
<dbReference type="Proteomes" id="UP000007800">
    <property type="component" value="Unassembled WGS sequence"/>
</dbReference>
<protein>
    <submittedName>
        <fullName evidence="2">Uncharacterized protein</fullName>
    </submittedName>
</protein>
<proteinExistence type="predicted"/>
<dbReference type="RefSeq" id="XP_002776706.1">
    <property type="nucleotide sequence ID" value="XM_002776660.1"/>
</dbReference>
<keyword evidence="3" id="KW-1185">Reference proteome</keyword>
<evidence type="ECO:0000313" key="2">
    <source>
        <dbReference type="EMBL" id="EER08522.1"/>
    </source>
</evidence>
<dbReference type="InParanoid" id="C5L421"/>
<feature type="non-terminal residue" evidence="2">
    <location>
        <position position="254"/>
    </location>
</feature>
<reference evidence="2 3" key="1">
    <citation type="submission" date="2008-07" db="EMBL/GenBank/DDBJ databases">
        <authorList>
            <person name="El-Sayed N."/>
            <person name="Caler E."/>
            <person name="Inman J."/>
            <person name="Amedeo P."/>
            <person name="Hass B."/>
            <person name="Wortman J."/>
        </authorList>
    </citation>
    <scope>NUCLEOTIDE SEQUENCE [LARGE SCALE GENOMIC DNA]</scope>
    <source>
        <strain evidence="3">ATCC 50983 / TXsc</strain>
    </source>
</reference>
<dbReference type="AlphaFoldDB" id="C5L421"/>
<feature type="compositionally biased region" description="Acidic residues" evidence="1">
    <location>
        <begin position="242"/>
        <end position="254"/>
    </location>
</feature>
<name>C5L421_PERM5</name>
<evidence type="ECO:0000313" key="3">
    <source>
        <dbReference type="Proteomes" id="UP000007800"/>
    </source>
</evidence>
<sequence length="254" mass="27865">MPSLAHRLAEYILSTCLNPHTAPAVLLRCSYYTDNNADAKALAEAAEALLLDKFDECIQPRLGNPLRVYELSQLPMAMIGRILTSDKLGLGASSGDEELVLRTCTNVLRQRMDRRHIRVGMEMVKPLSGAVEVKLRVMEGIASGSECVRGDPVPRIVEGIVPLLDEAPLGEVWAEVEWKLSSGEVIVDELSKEVFQKPQQEEDEEEEDDGKEVSLPSGAVVRVTLRSEEPVQEPEKDSGESGGDEDVAVEEEGE</sequence>
<dbReference type="EMBL" id="GG678947">
    <property type="protein sequence ID" value="EER08522.1"/>
    <property type="molecule type" value="Genomic_DNA"/>
</dbReference>
<gene>
    <name evidence="2" type="ORF">Pmar_PMAR005455</name>
</gene>